<dbReference type="PANTHER" id="PTHR11102">
    <property type="entry name" value="SEL-1-LIKE PROTEIN"/>
    <property type="match status" value="1"/>
</dbReference>
<feature type="compositionally biased region" description="Polar residues" evidence="1">
    <location>
        <begin position="195"/>
        <end position="210"/>
    </location>
</feature>
<dbReference type="PATRIC" id="fig|1489064.4.peg.2203"/>
<sequence length="1302" mass="145905">MIRFLLLPLFVALVGLGFFALFSQNPDGFEAFEQGNYGIAREALTPIAEDGYDEAQYVLGQIYEQGLGVSKDTDLARKWYRLAADQGHQGALVKLSEIITQKLGQGVDGTVNINTTDKNDNDLGDDLPVVEMDAEKLPETGVEKQSVKNNEPELGPKTETEIETGKEATKGVWEMLVSLFDNKNGPDEQHRDGQNSDISSDTQEPANQKTIPKIDQKTGPKTETFIEVAAGEMAGSLVDGKQAFKNKLYEQALKVLLPHAIKGNAEAQYLVGEIYRKALDVEGDEKKGLAWIRKAAEQGHAEAQYSLGFIIENSFGVEGEENKSIYWFRKAADQGHSKARSRLTFSLLGGGYFEGYSSFVDDVEGHRVFEVEKFLRITEMEESFNNIEHLAQQGDSNALVGLGYAYLKGEDRPQNIALGLEYLEKGARDDNDQAIVMHRLGELYSKGKSIPQDFDKAVFWYKKAFELGVDYAGNDLGELYLNRTDIPDNQLQAFKWFEKSAKAGFHGAQLKLAKYYYNDNKNRDLQAAFKWAYLAAEQENAEAQYLLAKLYDKGEGIGKDTSQAVRWFRHAVDNQNDLAKIALPLITGTFPDLIMDPMAPETLEPEDHYREYYRAVDAYEKNRRATAKDIWFRLASKGYAPAQLKLPTKYFKWSFTEHYDQIQLWLKEAAENGYAPAQEQYASDLAIYSFEDEGLQQVYHWYKRAADQGVNRAVAEVISAHVYGKGVPRSYKKAKELTIHYAEQGSEYAQFQLGYWYEQGFLVQKDLDQVREWYQKSADQDYWLAIEAMERLQDVQPQSSETTSAQPPVDTIEPVELTEKAAKSLSQKDPEEGEDSAIKEATKKKETSRQAKAESDSDNEAVYRLMMLSFRMEDYEFAISTGLPLAEAGDLEAQILISKIYAKKSPPDHEEAFKWASRAAETGDAAAQTLLASHYLAAKGVTRDFEKAYELHKSAVAQKNPRAHVGLAMHYHHGLGVSQDLKKAAEYYEKAGELGETGAYTSLAEMYQNGDLGARDLVRAQHYYALAAKAGDEEAQVKLEELRAVLSSIPKPKRKPDNIPARPVPKQIAEEAPIIKGKSKGTFPSSSSSRSIASSMEKYKKLYAAGDYGKALEILHPFVEANNPQALYLMADMYFRGLGVKRDTKQAFLLFERSALLDYSRAQAKVAYHYLAGTGTNKNLEKAQDWALKSAVQGDALGQEAMGLVLADKDQSDQGLRQAVKWFRLAAEQGGVDAQSLLGFGLTSLDTNDKEGWMWLYVAAIRGDKLSQSNVDKSKEHFSESFVTRVENMARNCIDQNYRNCE</sequence>
<keyword evidence="3" id="KW-1185">Reference proteome</keyword>
<dbReference type="Gene3D" id="1.25.40.10">
    <property type="entry name" value="Tetratricopeptide repeat domain"/>
    <property type="match status" value="7"/>
</dbReference>
<name>A0A0H2MGH5_9PROT</name>
<feature type="compositionally biased region" description="Basic and acidic residues" evidence="1">
    <location>
        <begin position="184"/>
        <end position="194"/>
    </location>
</feature>
<dbReference type="RefSeq" id="WP_047763024.1">
    <property type="nucleotide sequence ID" value="NZ_LAQL01000003.1"/>
</dbReference>
<evidence type="ECO:0000313" key="2">
    <source>
        <dbReference type="EMBL" id="KLN61689.1"/>
    </source>
</evidence>
<reference evidence="2 3" key="1">
    <citation type="submission" date="2015-03" db="EMBL/GenBank/DDBJ databases">
        <title>Genome Sequence of Kiloniella spongiae MEBiC09566, isolated from a marine sponge.</title>
        <authorList>
            <person name="Shao Z."/>
            <person name="Wang L."/>
            <person name="Li X."/>
        </authorList>
    </citation>
    <scope>NUCLEOTIDE SEQUENCE [LARGE SCALE GENOMIC DNA]</scope>
    <source>
        <strain evidence="2 3">MEBiC09566</strain>
    </source>
</reference>
<dbReference type="EMBL" id="LAQL01000003">
    <property type="protein sequence ID" value="KLN61689.1"/>
    <property type="molecule type" value="Genomic_DNA"/>
</dbReference>
<dbReference type="SUPFAM" id="SSF81901">
    <property type="entry name" value="HCP-like"/>
    <property type="match status" value="7"/>
</dbReference>
<dbReference type="InterPro" id="IPR050767">
    <property type="entry name" value="Sel1_AlgK"/>
</dbReference>
<organism evidence="2 3">
    <name type="scientific">Kiloniella spongiae</name>
    <dbReference type="NCBI Taxonomy" id="1489064"/>
    <lineage>
        <taxon>Bacteria</taxon>
        <taxon>Pseudomonadati</taxon>
        <taxon>Pseudomonadota</taxon>
        <taxon>Alphaproteobacteria</taxon>
        <taxon>Rhodospirillales</taxon>
        <taxon>Kiloniellaceae</taxon>
        <taxon>Kiloniella</taxon>
    </lineage>
</organism>
<dbReference type="SMART" id="SM00671">
    <property type="entry name" value="SEL1"/>
    <property type="match status" value="18"/>
</dbReference>
<dbReference type="STRING" id="1489064.WH96_04985"/>
<feature type="region of interest" description="Disordered" evidence="1">
    <location>
        <begin position="137"/>
        <end position="162"/>
    </location>
</feature>
<dbReference type="Pfam" id="PF08238">
    <property type="entry name" value="Sel1"/>
    <property type="match status" value="18"/>
</dbReference>
<feature type="region of interest" description="Disordered" evidence="1">
    <location>
        <begin position="182"/>
        <end position="219"/>
    </location>
</feature>
<feature type="region of interest" description="Disordered" evidence="1">
    <location>
        <begin position="794"/>
        <end position="856"/>
    </location>
</feature>
<dbReference type="OrthoDB" id="9797030at2"/>
<gene>
    <name evidence="2" type="ORF">WH96_04985</name>
</gene>
<comment type="caution">
    <text evidence="2">The sequence shown here is derived from an EMBL/GenBank/DDBJ whole genome shotgun (WGS) entry which is preliminary data.</text>
</comment>
<protein>
    <submittedName>
        <fullName evidence="2">Uncharacterized protein</fullName>
    </submittedName>
</protein>
<dbReference type="InterPro" id="IPR011990">
    <property type="entry name" value="TPR-like_helical_dom_sf"/>
</dbReference>
<dbReference type="InterPro" id="IPR006597">
    <property type="entry name" value="Sel1-like"/>
</dbReference>
<evidence type="ECO:0000256" key="1">
    <source>
        <dbReference type="SAM" id="MobiDB-lite"/>
    </source>
</evidence>
<feature type="compositionally biased region" description="Polar residues" evidence="1">
    <location>
        <begin position="795"/>
        <end position="806"/>
    </location>
</feature>
<feature type="compositionally biased region" description="Basic and acidic residues" evidence="1">
    <location>
        <begin position="817"/>
        <end position="855"/>
    </location>
</feature>
<proteinExistence type="predicted"/>
<evidence type="ECO:0000313" key="3">
    <source>
        <dbReference type="Proteomes" id="UP000035444"/>
    </source>
</evidence>
<dbReference type="PANTHER" id="PTHR11102:SF160">
    <property type="entry name" value="ERAD-ASSOCIATED E3 UBIQUITIN-PROTEIN LIGASE COMPONENT HRD3"/>
    <property type="match status" value="1"/>
</dbReference>
<accession>A0A0H2MGH5</accession>
<dbReference type="Proteomes" id="UP000035444">
    <property type="component" value="Unassembled WGS sequence"/>
</dbReference>